<evidence type="ECO:0000313" key="4">
    <source>
        <dbReference type="Proteomes" id="UP000198757"/>
    </source>
</evidence>
<dbReference type="RefSeq" id="WP_245729102.1">
    <property type="nucleotide sequence ID" value="NZ_FMZO01000002.1"/>
</dbReference>
<feature type="chain" id="PRO_5011637481" description="DUF3347 domain-containing protein" evidence="1">
    <location>
        <begin position="25"/>
        <end position="283"/>
    </location>
</feature>
<reference evidence="4" key="1">
    <citation type="submission" date="2016-10" db="EMBL/GenBank/DDBJ databases">
        <authorList>
            <person name="Varghese N."/>
            <person name="Submissions S."/>
        </authorList>
    </citation>
    <scope>NUCLEOTIDE SEQUENCE [LARGE SCALE GENOMIC DNA]</scope>
    <source>
        <strain evidence="4">DSM 25811 / CCM 8410 / LMG 26954 / E90</strain>
    </source>
</reference>
<dbReference type="InterPro" id="IPR021782">
    <property type="entry name" value="DUF3347"/>
</dbReference>
<keyword evidence="4" id="KW-1185">Reference proteome</keyword>
<dbReference type="EMBL" id="FMZO01000002">
    <property type="protein sequence ID" value="SDC39384.1"/>
    <property type="molecule type" value="Genomic_DNA"/>
</dbReference>
<proteinExistence type="predicted"/>
<dbReference type="AlphaFoldDB" id="A0A1G6L818"/>
<evidence type="ECO:0000256" key="1">
    <source>
        <dbReference type="SAM" id="SignalP"/>
    </source>
</evidence>
<name>A0A1G6L818_NIADE</name>
<keyword evidence="1" id="KW-0732">Signal</keyword>
<evidence type="ECO:0000259" key="2">
    <source>
        <dbReference type="Pfam" id="PF11827"/>
    </source>
</evidence>
<feature type="signal peptide" evidence="1">
    <location>
        <begin position="1"/>
        <end position="24"/>
    </location>
</feature>
<sequence length="283" mass="30604">MQFIKNTSLALLMALMTTSIYAGAGIKNAKTITVSIQGSSAACKTLIEKAGAQKNRARLTWEPSTKKAQLVYDPHATTKDAVLKQVALAGFDNESYNAPVAAYQALSKECQYKGAITALHQQKNADIPGAGQHTDHGVADAAVSKLDPLYQSYFAIQQALVQSDAKAVAQKANELAGQVKAVKMGELSAKEHNVWMVVMKKLDQQATALKTASGIEKQRVAFASLTETLYPLIKASGSAYKVYYNHCPMYNGGANWLSKEQEIKNPYYGSKMLTCGSTKETLQ</sequence>
<evidence type="ECO:0000313" key="3">
    <source>
        <dbReference type="EMBL" id="SDC39384.1"/>
    </source>
</evidence>
<feature type="domain" description="DUF3347" evidence="2">
    <location>
        <begin position="149"/>
        <end position="238"/>
    </location>
</feature>
<dbReference type="Proteomes" id="UP000198757">
    <property type="component" value="Unassembled WGS sequence"/>
</dbReference>
<dbReference type="Pfam" id="PF11827">
    <property type="entry name" value="DUF3347"/>
    <property type="match status" value="1"/>
</dbReference>
<gene>
    <name evidence="3" type="ORF">SAMN04487894_102253</name>
</gene>
<organism evidence="3 4">
    <name type="scientific">Niabella drilacis (strain DSM 25811 / CCM 8410 / CCUG 62505 / LMG 26954 / E90)</name>
    <dbReference type="NCBI Taxonomy" id="1285928"/>
    <lineage>
        <taxon>Bacteria</taxon>
        <taxon>Pseudomonadati</taxon>
        <taxon>Bacteroidota</taxon>
        <taxon>Chitinophagia</taxon>
        <taxon>Chitinophagales</taxon>
        <taxon>Chitinophagaceae</taxon>
        <taxon>Niabella</taxon>
    </lineage>
</organism>
<dbReference type="STRING" id="1285928.SAMN04487894_102253"/>
<accession>A0A1G6L818</accession>
<protein>
    <recommendedName>
        <fullName evidence="2">DUF3347 domain-containing protein</fullName>
    </recommendedName>
</protein>